<dbReference type="EMBL" id="HBIM01004750">
    <property type="protein sequence ID" value="CAE0406143.1"/>
    <property type="molecule type" value="Transcribed_RNA"/>
</dbReference>
<feature type="compositionally biased region" description="Basic and acidic residues" evidence="6">
    <location>
        <begin position="156"/>
        <end position="172"/>
    </location>
</feature>
<evidence type="ECO:0000256" key="6">
    <source>
        <dbReference type="SAM" id="MobiDB-lite"/>
    </source>
</evidence>
<feature type="domain" description="EF-hand" evidence="7">
    <location>
        <begin position="1154"/>
        <end position="1189"/>
    </location>
</feature>
<dbReference type="PROSITE" id="PS50222">
    <property type="entry name" value="EF_HAND_2"/>
    <property type="match status" value="1"/>
</dbReference>
<organism evidence="8">
    <name type="scientific">Amphora coffeiformis</name>
    <dbReference type="NCBI Taxonomy" id="265554"/>
    <lineage>
        <taxon>Eukaryota</taxon>
        <taxon>Sar</taxon>
        <taxon>Stramenopiles</taxon>
        <taxon>Ochrophyta</taxon>
        <taxon>Bacillariophyta</taxon>
        <taxon>Bacillariophyceae</taxon>
        <taxon>Bacillariophycidae</taxon>
        <taxon>Thalassiophysales</taxon>
        <taxon>Catenulaceae</taxon>
        <taxon>Amphora</taxon>
    </lineage>
</organism>
<evidence type="ECO:0000259" key="7">
    <source>
        <dbReference type="PROSITE" id="PS50222"/>
    </source>
</evidence>
<feature type="compositionally biased region" description="Polar residues" evidence="6">
    <location>
        <begin position="320"/>
        <end position="344"/>
    </location>
</feature>
<feature type="region of interest" description="Disordered" evidence="6">
    <location>
        <begin position="156"/>
        <end position="200"/>
    </location>
</feature>
<feature type="compositionally biased region" description="Basic residues" evidence="6">
    <location>
        <begin position="658"/>
        <end position="681"/>
    </location>
</feature>
<gene>
    <name evidence="8" type="ORF">ACOF00016_LOCUS4065</name>
</gene>
<dbReference type="InterPro" id="IPR011992">
    <property type="entry name" value="EF-hand-dom_pair"/>
</dbReference>
<keyword evidence="4" id="KW-0677">Repeat</keyword>
<sequence length="1284" mass="143428">MTSRKRSQTDAPIPSITLQITQKTADQFLQTSAALKSDLERIMAKAPRKEQDGDTTETNGSPLFEDTYQAMLSCKDESVLNFLQRLKAASLKVNEEKVAALLFHDSEMSEKLRHSLAATMSRKTEKPTKEDFVSLFQAILTGIMCCCETEKSEFVVEGEPEGRSPKRLKTEDATESTKPSTEASDGNKDIRDCQSPSFDSSLATLHDEDHPEVAKKEIAEVANYAADQLLTFFEGTSPENINAEKVLEWYNKSGRSVVPWMELLSPQKWESASSGPVAAAATAAPETTKSAGAEEKEADVCNKENETNDSDRPQDRARSSSEGQNSALSANENDTKTAETNATGTKIPPATEEKPRDAHVKPESTITQVKSEESSPGSLLDEDITSRTLVSFDFSGSGHPTPLCINISEDNLYALRHFVHRTGLMHCPAPEICKRLLRLATRRVFGDEALLTLQRDTWLNSIDRLIGRDAWEQLSTAEQAAFTTCLADIFACYEGSKTFLRSDEVDLQEFSVGFCFFCAGNKSSKLATGFEMLDDKRKSSLSQEELLRYLNSYLTMLVAMSLLKPITQRNMPTKLSDAKRQKLREAVESGSRWTLSHFVKHLGDNDFEARKDSYSFEKFASWYSSGGYEVAPWLELLDLSKVFSLLGNSGMPVESHYGRHKAQAHRRRDRVSSLRRHHSTRRGPPPEILFTFPLANQSSLVVLRDDAYYVRSVVQELGLLSMNPDDLWASLLAKVEQQRKSLTMGGGAVYVGMSIFVGAMQSICPMSRLHNSAFRSEASTAELLSNFFQCFDLEANDNVALDELMGGLTLLCGGRKSHKLAFAFGVFDTRPGIQEKKRKEGITHSLSGEDLFLFLRSILIVTFSCCRQSLDMTDGMVARCIADSANMICNDVMRYQWERRHKDRLNFDEFGQWYNDGGYKTAPWLELLDLKKWVLVDDHEPEPEPSHPARPVHRGIDHTVPPPPPEDALDADFFESTIMPMDSMDEMDMILMQPSHDKDTDLSSPRIKGSFSFSSVQASPREHPPPVERAPAHPLKFHLNTEEEHGGYILSLSHSRIRHLRRILENSLLHKLESEVVCNKILSKASKSKNPKLTRDSFDTAVSSILSHASEDFVSDPVLVDLLRGIFASFDREKTGKTSAIEVACGFTVLCQGKKSDKLEFAFEVLDKRKKGHLSKCDMTNYLRSFLTVLLSIAFSPVLDSDDRVDSLTTLKGRDCDASPATLTKAADAGAKWAASMAFHSLHNSNGEPSMTFDEFAEWYTSAGYSSIPWLELLDLRKWVFADP</sequence>
<evidence type="ECO:0000256" key="2">
    <source>
        <dbReference type="ARBA" id="ARBA00022707"/>
    </source>
</evidence>
<evidence type="ECO:0000256" key="1">
    <source>
        <dbReference type="ARBA" id="ARBA00006049"/>
    </source>
</evidence>
<name>A0A7S3L262_9STRA</name>
<dbReference type="InterPro" id="IPR028846">
    <property type="entry name" value="Recoverin"/>
</dbReference>
<feature type="region of interest" description="Disordered" evidence="6">
    <location>
        <begin position="656"/>
        <end position="684"/>
    </location>
</feature>
<feature type="compositionally biased region" description="Basic and acidic residues" evidence="6">
    <location>
        <begin position="292"/>
        <end position="319"/>
    </location>
</feature>
<evidence type="ECO:0000256" key="3">
    <source>
        <dbReference type="ARBA" id="ARBA00022723"/>
    </source>
</evidence>
<evidence type="ECO:0000256" key="4">
    <source>
        <dbReference type="ARBA" id="ARBA00022737"/>
    </source>
</evidence>
<evidence type="ECO:0000313" key="8">
    <source>
        <dbReference type="EMBL" id="CAE0406143.1"/>
    </source>
</evidence>
<accession>A0A7S3L262</accession>
<feature type="region of interest" description="Disordered" evidence="6">
    <location>
        <begin position="275"/>
        <end position="382"/>
    </location>
</feature>
<keyword evidence="5" id="KW-0449">Lipoprotein</keyword>
<feature type="region of interest" description="Disordered" evidence="6">
    <location>
        <begin position="939"/>
        <end position="968"/>
    </location>
</feature>
<dbReference type="GO" id="GO:0005509">
    <property type="term" value="F:calcium ion binding"/>
    <property type="evidence" value="ECO:0007669"/>
    <property type="project" value="InterPro"/>
</dbReference>
<feature type="compositionally biased region" description="Basic and acidic residues" evidence="6">
    <location>
        <begin position="351"/>
        <end position="362"/>
    </location>
</feature>
<feature type="compositionally biased region" description="Polar residues" evidence="6">
    <location>
        <begin position="364"/>
        <end position="377"/>
    </location>
</feature>
<feature type="compositionally biased region" description="Low complexity" evidence="6">
    <location>
        <begin position="275"/>
        <end position="291"/>
    </location>
</feature>
<dbReference type="SUPFAM" id="SSF47473">
    <property type="entry name" value="EF-hand"/>
    <property type="match status" value="2"/>
</dbReference>
<protein>
    <recommendedName>
        <fullName evidence="7">EF-hand domain-containing protein</fullName>
    </recommendedName>
</protein>
<keyword evidence="2" id="KW-0519">Myristate</keyword>
<dbReference type="PANTHER" id="PTHR23055">
    <property type="entry name" value="CALCIUM BINDING PROTEINS"/>
    <property type="match status" value="1"/>
</dbReference>
<keyword evidence="3" id="KW-0479">Metal-binding</keyword>
<evidence type="ECO:0000256" key="5">
    <source>
        <dbReference type="ARBA" id="ARBA00023288"/>
    </source>
</evidence>
<comment type="similarity">
    <text evidence="1">Belongs to the recoverin family.</text>
</comment>
<dbReference type="PANTHER" id="PTHR23055:SF178">
    <property type="entry name" value="NEUROCALCIN HOMOLOG"/>
    <property type="match status" value="1"/>
</dbReference>
<dbReference type="Gene3D" id="1.10.238.10">
    <property type="entry name" value="EF-hand"/>
    <property type="match status" value="3"/>
</dbReference>
<reference evidence="8" key="1">
    <citation type="submission" date="2021-01" db="EMBL/GenBank/DDBJ databases">
        <authorList>
            <person name="Corre E."/>
            <person name="Pelletier E."/>
            <person name="Niang G."/>
            <person name="Scheremetjew M."/>
            <person name="Finn R."/>
            <person name="Kale V."/>
            <person name="Holt S."/>
            <person name="Cochrane G."/>
            <person name="Meng A."/>
            <person name="Brown T."/>
            <person name="Cohen L."/>
        </authorList>
    </citation>
    <scope>NUCLEOTIDE SEQUENCE</scope>
    <source>
        <strain evidence="8">CCMP127</strain>
    </source>
</reference>
<dbReference type="InterPro" id="IPR002048">
    <property type="entry name" value="EF_hand_dom"/>
</dbReference>
<proteinExistence type="inferred from homology"/>